<feature type="transmembrane region" description="Helical" evidence="1">
    <location>
        <begin position="25"/>
        <end position="50"/>
    </location>
</feature>
<dbReference type="EMBL" id="BK032748">
    <property type="protein sequence ID" value="DAF58273.1"/>
    <property type="molecule type" value="Genomic_DNA"/>
</dbReference>
<reference evidence="2" key="1">
    <citation type="journal article" date="2021" name="Proc. Natl. Acad. Sci. U.S.A.">
        <title>A Catalog of Tens of Thousands of Viruses from Human Metagenomes Reveals Hidden Associations with Chronic Diseases.</title>
        <authorList>
            <person name="Tisza M.J."/>
            <person name="Buck C.B."/>
        </authorList>
    </citation>
    <scope>NUCLEOTIDE SEQUENCE</scope>
    <source>
        <strain evidence="2">CtMBu2</strain>
    </source>
</reference>
<keyword evidence="1" id="KW-1133">Transmembrane helix</keyword>
<keyword evidence="1" id="KW-0812">Transmembrane</keyword>
<keyword evidence="1" id="KW-0472">Membrane</keyword>
<accession>A0A8S5T4W2</accession>
<name>A0A8S5T4W2_9CAUD</name>
<sequence length="54" mass="6026">MKYSKTRVQIHPKEGLKVETYASPFVRACIGISLVLVALGMMLLMAAPFVKAWM</sequence>
<evidence type="ECO:0000256" key="1">
    <source>
        <dbReference type="SAM" id="Phobius"/>
    </source>
</evidence>
<proteinExistence type="predicted"/>
<organism evidence="2">
    <name type="scientific">Siphoviridae sp. ctMBu2</name>
    <dbReference type="NCBI Taxonomy" id="2827853"/>
    <lineage>
        <taxon>Viruses</taxon>
        <taxon>Duplodnaviria</taxon>
        <taxon>Heunggongvirae</taxon>
        <taxon>Uroviricota</taxon>
        <taxon>Caudoviricetes</taxon>
    </lineage>
</organism>
<protein>
    <submittedName>
        <fullName evidence="2">Uncharacterized protein</fullName>
    </submittedName>
</protein>
<evidence type="ECO:0000313" key="2">
    <source>
        <dbReference type="EMBL" id="DAF58273.1"/>
    </source>
</evidence>